<feature type="domain" description="Integrase catalytic" evidence="1">
    <location>
        <begin position="1"/>
        <end position="81"/>
    </location>
</feature>
<dbReference type="PROSITE" id="PS50994">
    <property type="entry name" value="INTEGRASE"/>
    <property type="match status" value="1"/>
</dbReference>
<proteinExistence type="predicted"/>
<dbReference type="GO" id="GO:0003676">
    <property type="term" value="F:nucleic acid binding"/>
    <property type="evidence" value="ECO:0007669"/>
    <property type="project" value="InterPro"/>
</dbReference>
<dbReference type="InterPro" id="IPR001584">
    <property type="entry name" value="Integrase_cat-core"/>
</dbReference>
<evidence type="ECO:0000313" key="2">
    <source>
        <dbReference type="EMBL" id="GIX80344.1"/>
    </source>
</evidence>
<comment type="caution">
    <text evidence="2">The sequence shown here is derived from an EMBL/GenBank/DDBJ whole genome shotgun (WGS) entry which is preliminary data.</text>
</comment>
<reference evidence="2 3" key="1">
    <citation type="submission" date="2021-06" db="EMBL/GenBank/DDBJ databases">
        <title>Caerostris extrusa draft genome.</title>
        <authorList>
            <person name="Kono N."/>
            <person name="Arakawa K."/>
        </authorList>
    </citation>
    <scope>NUCLEOTIDE SEQUENCE [LARGE SCALE GENOMIC DNA]</scope>
</reference>
<dbReference type="SUPFAM" id="SSF53098">
    <property type="entry name" value="Ribonuclease H-like"/>
    <property type="match status" value="1"/>
</dbReference>
<sequence>MLSDLKHLVDLFGILLESKEGHKMILFVEDCVTKRMELFPLVLATACECTTKLIEEVFLRYVIPRKLISDNGPLFMRAMLQ</sequence>
<accession>A0AAV4N7K5</accession>
<name>A0AAV4N7K5_CAEEX</name>
<dbReference type="InterPro" id="IPR012337">
    <property type="entry name" value="RNaseH-like_sf"/>
</dbReference>
<dbReference type="AlphaFoldDB" id="A0AAV4N7K5"/>
<dbReference type="EMBL" id="BPLR01003021">
    <property type="protein sequence ID" value="GIX80344.1"/>
    <property type="molecule type" value="Genomic_DNA"/>
</dbReference>
<gene>
    <name evidence="2" type="ORF">CEXT_587031</name>
</gene>
<evidence type="ECO:0000259" key="1">
    <source>
        <dbReference type="PROSITE" id="PS50994"/>
    </source>
</evidence>
<keyword evidence="3" id="KW-1185">Reference proteome</keyword>
<dbReference type="InterPro" id="IPR036397">
    <property type="entry name" value="RNaseH_sf"/>
</dbReference>
<evidence type="ECO:0000313" key="3">
    <source>
        <dbReference type="Proteomes" id="UP001054945"/>
    </source>
</evidence>
<dbReference type="Gene3D" id="3.30.420.10">
    <property type="entry name" value="Ribonuclease H-like superfamily/Ribonuclease H"/>
    <property type="match status" value="1"/>
</dbReference>
<dbReference type="GO" id="GO:0015074">
    <property type="term" value="P:DNA integration"/>
    <property type="evidence" value="ECO:0007669"/>
    <property type="project" value="InterPro"/>
</dbReference>
<organism evidence="2 3">
    <name type="scientific">Caerostris extrusa</name>
    <name type="common">Bark spider</name>
    <name type="synonym">Caerostris bankana</name>
    <dbReference type="NCBI Taxonomy" id="172846"/>
    <lineage>
        <taxon>Eukaryota</taxon>
        <taxon>Metazoa</taxon>
        <taxon>Ecdysozoa</taxon>
        <taxon>Arthropoda</taxon>
        <taxon>Chelicerata</taxon>
        <taxon>Arachnida</taxon>
        <taxon>Araneae</taxon>
        <taxon>Araneomorphae</taxon>
        <taxon>Entelegynae</taxon>
        <taxon>Araneoidea</taxon>
        <taxon>Araneidae</taxon>
        <taxon>Caerostris</taxon>
    </lineage>
</organism>
<dbReference type="Proteomes" id="UP001054945">
    <property type="component" value="Unassembled WGS sequence"/>
</dbReference>
<protein>
    <recommendedName>
        <fullName evidence="1">Integrase catalytic domain-containing protein</fullName>
    </recommendedName>
</protein>